<gene>
    <name evidence="11" type="ORF">R5R35_006139</name>
</gene>
<evidence type="ECO:0000256" key="2">
    <source>
        <dbReference type="ARBA" id="ARBA00008661"/>
    </source>
</evidence>
<dbReference type="GO" id="GO:0000139">
    <property type="term" value="C:Golgi membrane"/>
    <property type="evidence" value="ECO:0007669"/>
    <property type="project" value="UniProtKB-SubCell"/>
</dbReference>
<organism evidence="11 12">
    <name type="scientific">Gryllus longicercus</name>
    <dbReference type="NCBI Taxonomy" id="2509291"/>
    <lineage>
        <taxon>Eukaryota</taxon>
        <taxon>Metazoa</taxon>
        <taxon>Ecdysozoa</taxon>
        <taxon>Arthropoda</taxon>
        <taxon>Hexapoda</taxon>
        <taxon>Insecta</taxon>
        <taxon>Pterygota</taxon>
        <taxon>Neoptera</taxon>
        <taxon>Polyneoptera</taxon>
        <taxon>Orthoptera</taxon>
        <taxon>Ensifera</taxon>
        <taxon>Gryllidea</taxon>
        <taxon>Grylloidea</taxon>
        <taxon>Gryllidae</taxon>
        <taxon>Gryllinae</taxon>
        <taxon>Gryllus</taxon>
    </lineage>
</organism>
<dbReference type="PANTHER" id="PTHR11214">
    <property type="entry name" value="BETA-1,3-N-ACETYLGLUCOSAMINYLTRANSFERASE"/>
    <property type="match status" value="1"/>
</dbReference>
<evidence type="ECO:0000256" key="10">
    <source>
        <dbReference type="RuleBase" id="RU363063"/>
    </source>
</evidence>
<evidence type="ECO:0000256" key="1">
    <source>
        <dbReference type="ARBA" id="ARBA00004323"/>
    </source>
</evidence>
<keyword evidence="5 10" id="KW-0812">Transmembrane</keyword>
<dbReference type="GO" id="GO:0006493">
    <property type="term" value="P:protein O-linked glycosylation"/>
    <property type="evidence" value="ECO:0007669"/>
    <property type="project" value="TreeGrafter"/>
</dbReference>
<name>A0AAN9Z2C6_9ORTH</name>
<comment type="caution">
    <text evidence="11">The sequence shown here is derived from an EMBL/GenBank/DDBJ whole genome shotgun (WGS) entry which is preliminary data.</text>
</comment>
<reference evidence="11 12" key="1">
    <citation type="submission" date="2024-03" db="EMBL/GenBank/DDBJ databases">
        <title>The genome assembly and annotation of the cricket Gryllus longicercus Weissman &amp; Gray.</title>
        <authorList>
            <person name="Szrajer S."/>
            <person name="Gray D."/>
            <person name="Ylla G."/>
        </authorList>
    </citation>
    <scope>NUCLEOTIDE SEQUENCE [LARGE SCALE GENOMIC DNA]</scope>
    <source>
        <strain evidence="11">DAG 2021-001</strain>
        <tissue evidence="11">Whole body minus gut</tissue>
    </source>
</reference>
<keyword evidence="9 10" id="KW-0472">Membrane</keyword>
<protein>
    <recommendedName>
        <fullName evidence="10">Hexosyltransferase</fullName>
        <ecNumber evidence="10">2.4.1.-</ecNumber>
    </recommendedName>
</protein>
<proteinExistence type="inferred from homology"/>
<dbReference type="InterPro" id="IPR002659">
    <property type="entry name" value="Glyco_trans_31"/>
</dbReference>
<keyword evidence="3 10" id="KW-0328">Glycosyltransferase</keyword>
<keyword evidence="6 10" id="KW-0735">Signal-anchor</keyword>
<dbReference type="Gene3D" id="3.90.550.50">
    <property type="match status" value="1"/>
</dbReference>
<evidence type="ECO:0000256" key="5">
    <source>
        <dbReference type="ARBA" id="ARBA00022692"/>
    </source>
</evidence>
<evidence type="ECO:0000256" key="3">
    <source>
        <dbReference type="ARBA" id="ARBA00022676"/>
    </source>
</evidence>
<keyword evidence="12" id="KW-1185">Reference proteome</keyword>
<evidence type="ECO:0000313" key="11">
    <source>
        <dbReference type="EMBL" id="KAK7793656.1"/>
    </source>
</evidence>
<keyword evidence="7 10" id="KW-1133">Transmembrane helix</keyword>
<evidence type="ECO:0000256" key="9">
    <source>
        <dbReference type="ARBA" id="ARBA00023136"/>
    </source>
</evidence>
<evidence type="ECO:0000313" key="12">
    <source>
        <dbReference type="Proteomes" id="UP001378592"/>
    </source>
</evidence>
<dbReference type="EMBL" id="JAZDUA010000368">
    <property type="protein sequence ID" value="KAK7793656.1"/>
    <property type="molecule type" value="Genomic_DNA"/>
</dbReference>
<evidence type="ECO:0000256" key="7">
    <source>
        <dbReference type="ARBA" id="ARBA00022989"/>
    </source>
</evidence>
<evidence type="ECO:0000256" key="8">
    <source>
        <dbReference type="ARBA" id="ARBA00023034"/>
    </source>
</evidence>
<comment type="subcellular location">
    <subcellularLocation>
        <location evidence="1 10">Golgi apparatus membrane</location>
        <topology evidence="1 10">Single-pass type II membrane protein</topology>
    </subcellularLocation>
</comment>
<dbReference type="Pfam" id="PF01762">
    <property type="entry name" value="Galactosyl_T"/>
    <property type="match status" value="2"/>
</dbReference>
<sequence length="411" mass="49526">MIIMSDWIKLFKRCVKRNFRMTALQLQYFFPAIRKKHIIIFLILFVILHFFGAFTHIFEEDFFENFQYPLEGDIRVYVEQMKNHEKPSVQPINEYNYPFLSTCEEKCKLGHGEKLRLVYIVKSATNHFDRRRAIRNTWGYEKRFSDVPIRTVFILGKNDDVELQRRIEEEQKHYRDVVQADFVDTYFNNTIKTMIGFKWAMLYCTNSKFYMFSDDDMYVSTKNVLRFVRNPTHYPQYMIDPNLIHDPRIPARLVAQHVTIASYPKTPTLNNRNIPNLMDFELPDDVELFTGFVFFSAPHRHYSSKWYISLSEYPYHMWPPYVTAGAYILSSNALENMYYASYFTKHFRFDDVYLGILAKKMGIEPYHCNEFYFYKKEYKIYQYRYVIASHGYHNPEELIHVWNEMKSAGYA</sequence>
<accession>A0AAN9Z2C6</accession>
<comment type="similarity">
    <text evidence="2 10">Belongs to the glycosyltransferase 31 family.</text>
</comment>
<dbReference type="AlphaFoldDB" id="A0AAN9Z2C6"/>
<dbReference type="EC" id="2.4.1.-" evidence="10"/>
<dbReference type="Proteomes" id="UP001378592">
    <property type="component" value="Unassembled WGS sequence"/>
</dbReference>
<dbReference type="GO" id="GO:0016758">
    <property type="term" value="F:hexosyltransferase activity"/>
    <property type="evidence" value="ECO:0007669"/>
    <property type="project" value="InterPro"/>
</dbReference>
<dbReference type="GO" id="GO:0008194">
    <property type="term" value="F:UDP-glycosyltransferase activity"/>
    <property type="evidence" value="ECO:0007669"/>
    <property type="project" value="TreeGrafter"/>
</dbReference>
<keyword evidence="4" id="KW-0808">Transferase</keyword>
<evidence type="ECO:0000256" key="4">
    <source>
        <dbReference type="ARBA" id="ARBA00022679"/>
    </source>
</evidence>
<dbReference type="PANTHER" id="PTHR11214:SF349">
    <property type="entry name" value="BETA-1,3-GALACTOSYLTRANSFERASE BRN"/>
    <property type="match status" value="1"/>
</dbReference>
<evidence type="ECO:0000256" key="6">
    <source>
        <dbReference type="ARBA" id="ARBA00022968"/>
    </source>
</evidence>
<keyword evidence="8 10" id="KW-0333">Golgi apparatus</keyword>
<feature type="transmembrane region" description="Helical" evidence="10">
    <location>
        <begin position="38"/>
        <end position="58"/>
    </location>
</feature>